<dbReference type="SUPFAM" id="SSF46689">
    <property type="entry name" value="Homeodomain-like"/>
    <property type="match status" value="1"/>
</dbReference>
<keyword evidence="4" id="KW-0804">Transcription</keyword>
<accession>A0ABZ1YU80</accession>
<dbReference type="InterPro" id="IPR041490">
    <property type="entry name" value="KstR2_TetR_C"/>
</dbReference>
<evidence type="ECO:0000256" key="1">
    <source>
        <dbReference type="ARBA" id="ARBA00022491"/>
    </source>
</evidence>
<evidence type="ECO:0000259" key="6">
    <source>
        <dbReference type="PROSITE" id="PS50977"/>
    </source>
</evidence>
<dbReference type="InterPro" id="IPR050109">
    <property type="entry name" value="HTH-type_TetR-like_transc_reg"/>
</dbReference>
<evidence type="ECO:0000256" key="2">
    <source>
        <dbReference type="ARBA" id="ARBA00023015"/>
    </source>
</evidence>
<dbReference type="RefSeq" id="WP_329410446.1">
    <property type="nucleotide sequence ID" value="NZ_CP109441.1"/>
</dbReference>
<dbReference type="InterPro" id="IPR001647">
    <property type="entry name" value="HTH_TetR"/>
</dbReference>
<keyword evidence="8" id="KW-1185">Reference proteome</keyword>
<protein>
    <submittedName>
        <fullName evidence="7">TetR/AcrR family transcriptional regulator</fullName>
    </submittedName>
</protein>
<evidence type="ECO:0000313" key="7">
    <source>
        <dbReference type="EMBL" id="WUV46591.1"/>
    </source>
</evidence>
<evidence type="ECO:0000313" key="8">
    <source>
        <dbReference type="Proteomes" id="UP001432062"/>
    </source>
</evidence>
<dbReference type="InterPro" id="IPR036271">
    <property type="entry name" value="Tet_transcr_reg_TetR-rel_C_sf"/>
</dbReference>
<dbReference type="PANTHER" id="PTHR30055">
    <property type="entry name" value="HTH-TYPE TRANSCRIPTIONAL REGULATOR RUTR"/>
    <property type="match status" value="1"/>
</dbReference>
<dbReference type="Gene3D" id="1.10.10.60">
    <property type="entry name" value="Homeodomain-like"/>
    <property type="match status" value="1"/>
</dbReference>
<gene>
    <name evidence="7" type="ORF">OG563_47470</name>
</gene>
<dbReference type="Gene3D" id="1.10.357.10">
    <property type="entry name" value="Tetracycline Repressor, domain 2"/>
    <property type="match status" value="1"/>
</dbReference>
<dbReference type="InterPro" id="IPR009057">
    <property type="entry name" value="Homeodomain-like_sf"/>
</dbReference>
<name>A0ABZ1YU80_9NOCA</name>
<dbReference type="PRINTS" id="PR00455">
    <property type="entry name" value="HTHTETR"/>
</dbReference>
<keyword evidence="2" id="KW-0805">Transcription regulation</keyword>
<proteinExistence type="predicted"/>
<organism evidence="7 8">
    <name type="scientific">Nocardia vinacea</name>
    <dbReference type="NCBI Taxonomy" id="96468"/>
    <lineage>
        <taxon>Bacteria</taxon>
        <taxon>Bacillati</taxon>
        <taxon>Actinomycetota</taxon>
        <taxon>Actinomycetes</taxon>
        <taxon>Mycobacteriales</taxon>
        <taxon>Nocardiaceae</taxon>
        <taxon>Nocardia</taxon>
    </lineage>
</organism>
<dbReference type="Proteomes" id="UP001432062">
    <property type="component" value="Chromosome"/>
</dbReference>
<evidence type="ECO:0000256" key="5">
    <source>
        <dbReference type="PROSITE-ProRule" id="PRU00335"/>
    </source>
</evidence>
<dbReference type="Pfam" id="PF17932">
    <property type="entry name" value="TetR_C_24"/>
    <property type="match status" value="1"/>
</dbReference>
<dbReference type="PROSITE" id="PS50977">
    <property type="entry name" value="HTH_TETR_2"/>
    <property type="match status" value="1"/>
</dbReference>
<reference evidence="7" key="1">
    <citation type="submission" date="2022-10" db="EMBL/GenBank/DDBJ databases">
        <title>The complete genomes of actinobacterial strains from the NBC collection.</title>
        <authorList>
            <person name="Joergensen T.S."/>
            <person name="Alvarez Arevalo M."/>
            <person name="Sterndorff E.B."/>
            <person name="Faurdal D."/>
            <person name="Vuksanovic O."/>
            <person name="Mourched A.-S."/>
            <person name="Charusanti P."/>
            <person name="Shaw S."/>
            <person name="Blin K."/>
            <person name="Weber T."/>
        </authorList>
    </citation>
    <scope>NUCLEOTIDE SEQUENCE</scope>
    <source>
        <strain evidence="7">NBC_01482</strain>
    </source>
</reference>
<feature type="domain" description="HTH tetR-type" evidence="6">
    <location>
        <begin position="12"/>
        <end position="72"/>
    </location>
</feature>
<dbReference type="SUPFAM" id="SSF48498">
    <property type="entry name" value="Tetracyclin repressor-like, C-terminal domain"/>
    <property type="match status" value="1"/>
</dbReference>
<keyword evidence="3 5" id="KW-0238">DNA-binding</keyword>
<feature type="DNA-binding region" description="H-T-H motif" evidence="5">
    <location>
        <begin position="35"/>
        <end position="54"/>
    </location>
</feature>
<dbReference type="Pfam" id="PF00440">
    <property type="entry name" value="TetR_N"/>
    <property type="match status" value="1"/>
</dbReference>
<keyword evidence="1" id="KW-0678">Repressor</keyword>
<evidence type="ECO:0000256" key="4">
    <source>
        <dbReference type="ARBA" id="ARBA00023163"/>
    </source>
</evidence>
<sequence length="221" mass="25237">MASPKQITARGSVRKQDILRLATELFRTRGYHGTRMDDIAEAAQLNKATVYHYYDSKATILFDLYLKATDETAAILDKAETAASPTDQLINYISSTFELIAADLAQAAVYFQESPFLDQWLDDERVAEIRKRERNFQHHVRGILKRGVDAGEFQEYDLSLVAVGFIGMTSWFYRWYDPAGRYRPQDIAVEFSRIFLSGLLIDRSKVPAPVKSTRRRSTAPN</sequence>
<dbReference type="EMBL" id="CP109441">
    <property type="protein sequence ID" value="WUV46591.1"/>
    <property type="molecule type" value="Genomic_DNA"/>
</dbReference>
<evidence type="ECO:0000256" key="3">
    <source>
        <dbReference type="ARBA" id="ARBA00023125"/>
    </source>
</evidence>
<dbReference type="PANTHER" id="PTHR30055:SF175">
    <property type="entry name" value="HTH-TYPE TRANSCRIPTIONAL REPRESSOR KSTR2"/>
    <property type="match status" value="1"/>
</dbReference>